<dbReference type="EMBL" id="JXTB01000607">
    <property type="protein sequence ID" value="PON35561.1"/>
    <property type="molecule type" value="Genomic_DNA"/>
</dbReference>
<keyword evidence="5" id="KW-1185">Reference proteome</keyword>
<dbReference type="InterPro" id="IPR003439">
    <property type="entry name" value="ABC_transporter-like_ATP-bd"/>
</dbReference>
<organism evidence="4 5">
    <name type="scientific">Parasponia andersonii</name>
    <name type="common">Sponia andersonii</name>
    <dbReference type="NCBI Taxonomy" id="3476"/>
    <lineage>
        <taxon>Eukaryota</taxon>
        <taxon>Viridiplantae</taxon>
        <taxon>Streptophyta</taxon>
        <taxon>Embryophyta</taxon>
        <taxon>Tracheophyta</taxon>
        <taxon>Spermatophyta</taxon>
        <taxon>Magnoliopsida</taxon>
        <taxon>eudicotyledons</taxon>
        <taxon>Gunneridae</taxon>
        <taxon>Pentapetalae</taxon>
        <taxon>rosids</taxon>
        <taxon>fabids</taxon>
        <taxon>Rosales</taxon>
        <taxon>Cannabaceae</taxon>
        <taxon>Parasponia</taxon>
    </lineage>
</organism>
<evidence type="ECO:0000256" key="2">
    <source>
        <dbReference type="ARBA" id="ARBA00022448"/>
    </source>
</evidence>
<reference evidence="5" key="1">
    <citation type="submission" date="2016-06" db="EMBL/GenBank/DDBJ databases">
        <title>Parallel loss of symbiosis genes in relatives of nitrogen-fixing non-legume Parasponia.</title>
        <authorList>
            <person name="Van Velzen R."/>
            <person name="Holmer R."/>
            <person name="Bu F."/>
            <person name="Rutten L."/>
            <person name="Van Zeijl A."/>
            <person name="Liu W."/>
            <person name="Santuari L."/>
            <person name="Cao Q."/>
            <person name="Sharma T."/>
            <person name="Shen D."/>
            <person name="Roswanjaya Y."/>
            <person name="Wardhani T."/>
            <person name="Kalhor M.S."/>
            <person name="Jansen J."/>
            <person name="Van den Hoogen J."/>
            <person name="Gungor B."/>
            <person name="Hartog M."/>
            <person name="Hontelez J."/>
            <person name="Verver J."/>
            <person name="Yang W.-C."/>
            <person name="Schijlen E."/>
            <person name="Repin R."/>
            <person name="Schilthuizen M."/>
            <person name="Schranz E."/>
            <person name="Heidstra R."/>
            <person name="Miyata K."/>
            <person name="Fedorova E."/>
            <person name="Kohlen W."/>
            <person name="Bisseling T."/>
            <person name="Smit S."/>
            <person name="Geurts R."/>
        </authorList>
    </citation>
    <scope>NUCLEOTIDE SEQUENCE [LARGE SCALE GENOMIC DNA]</scope>
    <source>
        <strain evidence="5">cv. WU1-14</strain>
    </source>
</reference>
<keyword evidence="2" id="KW-0813">Transport</keyword>
<evidence type="ECO:0000256" key="1">
    <source>
        <dbReference type="ARBA" id="ARBA00005814"/>
    </source>
</evidence>
<dbReference type="GO" id="GO:0016887">
    <property type="term" value="F:ATP hydrolysis activity"/>
    <property type="evidence" value="ECO:0007669"/>
    <property type="project" value="InterPro"/>
</dbReference>
<dbReference type="InterPro" id="IPR027417">
    <property type="entry name" value="P-loop_NTPase"/>
</dbReference>
<feature type="domain" description="ABC transporter" evidence="3">
    <location>
        <begin position="65"/>
        <end position="98"/>
    </location>
</feature>
<protein>
    <submittedName>
        <fullName evidence="4">P-loop containing nucleoside triphosphate hydrolase</fullName>
    </submittedName>
</protein>
<dbReference type="PANTHER" id="PTHR48042:SF8">
    <property type="entry name" value="ABC-2 TYPE TRANSPORTER TRANSMEMBRANE DOMAIN-CONTAINING PROTEIN"/>
    <property type="match status" value="1"/>
</dbReference>
<dbReference type="InterPro" id="IPR052215">
    <property type="entry name" value="Plant_ABCG"/>
</dbReference>
<dbReference type="GO" id="GO:0005524">
    <property type="term" value="F:ATP binding"/>
    <property type="evidence" value="ECO:0007669"/>
    <property type="project" value="InterPro"/>
</dbReference>
<evidence type="ECO:0000313" key="4">
    <source>
        <dbReference type="EMBL" id="PON35561.1"/>
    </source>
</evidence>
<dbReference type="OrthoDB" id="1419105at2759"/>
<name>A0A2P5AG95_PARAD</name>
<keyword evidence="4" id="KW-0378">Hydrolase</keyword>
<sequence length="104" mass="11591">MDHVCSTNAIGMDQYDQDQSDHVTSSMERKEINNKIIEGPYLVWEDITVVATNLMRNNNKARKLLNDLSGYSQPNRIMALMGPSGSGKSTLLDAFAESFPQVLL</sequence>
<proteinExistence type="inferred from homology"/>
<dbReference type="Pfam" id="PF00005">
    <property type="entry name" value="ABC_tran"/>
    <property type="match status" value="1"/>
</dbReference>
<evidence type="ECO:0000259" key="3">
    <source>
        <dbReference type="Pfam" id="PF00005"/>
    </source>
</evidence>
<dbReference type="SUPFAM" id="SSF52540">
    <property type="entry name" value="P-loop containing nucleoside triphosphate hydrolases"/>
    <property type="match status" value="1"/>
</dbReference>
<accession>A0A2P5AG95</accession>
<dbReference type="Gene3D" id="3.40.50.300">
    <property type="entry name" value="P-loop containing nucleotide triphosphate hydrolases"/>
    <property type="match status" value="1"/>
</dbReference>
<evidence type="ECO:0000313" key="5">
    <source>
        <dbReference type="Proteomes" id="UP000237105"/>
    </source>
</evidence>
<dbReference type="AlphaFoldDB" id="A0A2P5AG95"/>
<comment type="similarity">
    <text evidence="1">Belongs to the ABC transporter superfamily. ABCG family. Eye pigment precursor importer (TC 3.A.1.204) subfamily.</text>
</comment>
<comment type="caution">
    <text evidence="4">The sequence shown here is derived from an EMBL/GenBank/DDBJ whole genome shotgun (WGS) entry which is preliminary data.</text>
</comment>
<dbReference type="PANTHER" id="PTHR48042">
    <property type="entry name" value="ABC TRANSPORTER G FAMILY MEMBER 11"/>
    <property type="match status" value="1"/>
</dbReference>
<dbReference type="STRING" id="3476.A0A2P5AG95"/>
<gene>
    <name evidence="4" type="ORF">PanWU01x14_335300</name>
</gene>
<dbReference type="Proteomes" id="UP000237105">
    <property type="component" value="Unassembled WGS sequence"/>
</dbReference>